<evidence type="ECO:0000313" key="2">
    <source>
        <dbReference type="EMBL" id="KZO91493.1"/>
    </source>
</evidence>
<evidence type="ECO:0008006" key="4">
    <source>
        <dbReference type="Google" id="ProtNLM"/>
    </source>
</evidence>
<evidence type="ECO:0000256" key="1">
    <source>
        <dbReference type="SAM" id="MobiDB-lite"/>
    </source>
</evidence>
<dbReference type="InterPro" id="IPR027417">
    <property type="entry name" value="P-loop_NTPase"/>
</dbReference>
<accession>A0A167HD07</accession>
<proteinExistence type="predicted"/>
<feature type="region of interest" description="Disordered" evidence="1">
    <location>
        <begin position="69"/>
        <end position="101"/>
    </location>
</feature>
<dbReference type="PANTHER" id="PTHR47691:SF3">
    <property type="entry name" value="HTH-TYPE TRANSCRIPTIONAL REGULATOR RV0890C-RELATED"/>
    <property type="match status" value="1"/>
</dbReference>
<gene>
    <name evidence="2" type="ORF">CALVIDRAFT_344130</name>
</gene>
<sequence length="578" mass="64133">MAEDVNQITIDVRTFLKKQDEQPSVKDAMMGKDESTHEELKALDARLNEALTGYQIQLLHHLVDQVARASSQAMDEPARNENPPTGSQVDNARNRRPRKPRQFYGRTALVETVVTTLLANEAAHVPILGPPGIGKTAVLGAIWDDSRLKQKFGDNRFFVCCDIVNSPDSIMNDLANALGLSPSHNLWQSVLDGLESLKCDKLLVVDSLESIWDTPAQLAVEEMLERFCDIPQLCLLVGMRGCIAPTSVDWTRVSLDVLSPLTISDSVELYVKLCGNVQDDLVDLLRLLDGIPLAIHLMAVQGQTRTPTELLDLYKRRRAAFLRRGVGRTVSLKDCIDISLGLRTMMENGHACQLLSTLSLLPTGIPLQRLPEILPSLQEREDGADILHRVSLAIKSPTKILRVLSPIGVYILDERPPGNEFLRDIQKYFIDSCALDLTLGDPAFVEAAERICEELENAIEVLLYTWRLYPAVPAGTSALVHSSLSVATLSDRFGSGDCTELLQTSITAINEEDPVAIAKLRLALGKCFRAKGRSADATRMVGHARNTFDRFKMQEELTECNTVLDNIEFHRMLRQQAP</sequence>
<dbReference type="AlphaFoldDB" id="A0A167HD07"/>
<feature type="compositionally biased region" description="Polar residues" evidence="1">
    <location>
        <begin position="82"/>
        <end position="91"/>
    </location>
</feature>
<evidence type="ECO:0000313" key="3">
    <source>
        <dbReference type="Proteomes" id="UP000076738"/>
    </source>
</evidence>
<dbReference type="OrthoDB" id="2846384at2759"/>
<organism evidence="2 3">
    <name type="scientific">Calocera viscosa (strain TUFC12733)</name>
    <dbReference type="NCBI Taxonomy" id="1330018"/>
    <lineage>
        <taxon>Eukaryota</taxon>
        <taxon>Fungi</taxon>
        <taxon>Dikarya</taxon>
        <taxon>Basidiomycota</taxon>
        <taxon>Agaricomycotina</taxon>
        <taxon>Dacrymycetes</taxon>
        <taxon>Dacrymycetales</taxon>
        <taxon>Dacrymycetaceae</taxon>
        <taxon>Calocera</taxon>
    </lineage>
</organism>
<keyword evidence="3" id="KW-1185">Reference proteome</keyword>
<protein>
    <recommendedName>
        <fullName evidence="4">NB-ARC domain-containing protein</fullName>
    </recommendedName>
</protein>
<dbReference type="SUPFAM" id="SSF52540">
    <property type="entry name" value="P-loop containing nucleoside triphosphate hydrolases"/>
    <property type="match status" value="1"/>
</dbReference>
<name>A0A167HD07_CALVF</name>
<dbReference type="PANTHER" id="PTHR47691">
    <property type="entry name" value="REGULATOR-RELATED"/>
    <property type="match status" value="1"/>
</dbReference>
<dbReference type="EMBL" id="KV417322">
    <property type="protein sequence ID" value="KZO91493.1"/>
    <property type="molecule type" value="Genomic_DNA"/>
</dbReference>
<dbReference type="Gene3D" id="3.40.50.300">
    <property type="entry name" value="P-loop containing nucleotide triphosphate hydrolases"/>
    <property type="match status" value="1"/>
</dbReference>
<dbReference type="Proteomes" id="UP000076738">
    <property type="component" value="Unassembled WGS sequence"/>
</dbReference>
<reference evidence="2 3" key="1">
    <citation type="journal article" date="2016" name="Mol. Biol. Evol.">
        <title>Comparative Genomics of Early-Diverging Mushroom-Forming Fungi Provides Insights into the Origins of Lignocellulose Decay Capabilities.</title>
        <authorList>
            <person name="Nagy L.G."/>
            <person name="Riley R."/>
            <person name="Tritt A."/>
            <person name="Adam C."/>
            <person name="Daum C."/>
            <person name="Floudas D."/>
            <person name="Sun H."/>
            <person name="Yadav J.S."/>
            <person name="Pangilinan J."/>
            <person name="Larsson K.H."/>
            <person name="Matsuura K."/>
            <person name="Barry K."/>
            <person name="Labutti K."/>
            <person name="Kuo R."/>
            <person name="Ohm R.A."/>
            <person name="Bhattacharya S.S."/>
            <person name="Shirouzu T."/>
            <person name="Yoshinaga Y."/>
            <person name="Martin F.M."/>
            <person name="Grigoriev I.V."/>
            <person name="Hibbett D.S."/>
        </authorList>
    </citation>
    <scope>NUCLEOTIDE SEQUENCE [LARGE SCALE GENOMIC DNA]</scope>
    <source>
        <strain evidence="2 3">TUFC12733</strain>
    </source>
</reference>